<dbReference type="InterPro" id="IPR035965">
    <property type="entry name" value="PAS-like_dom_sf"/>
</dbReference>
<evidence type="ECO:0000259" key="4">
    <source>
        <dbReference type="PROSITE" id="PS50883"/>
    </source>
</evidence>
<dbReference type="EMBL" id="BBYR01000051">
    <property type="protein sequence ID" value="GAP37585.1"/>
    <property type="molecule type" value="Genomic_DNA"/>
</dbReference>
<dbReference type="SMART" id="SM00052">
    <property type="entry name" value="EAL"/>
    <property type="match status" value="1"/>
</dbReference>
<dbReference type="Gene3D" id="3.30.450.20">
    <property type="entry name" value="PAS domain"/>
    <property type="match status" value="2"/>
</dbReference>
<dbReference type="PROSITE" id="PS50113">
    <property type="entry name" value="PAC"/>
    <property type="match status" value="1"/>
</dbReference>
<dbReference type="InterPro" id="IPR001633">
    <property type="entry name" value="EAL_dom"/>
</dbReference>
<dbReference type="Gene3D" id="3.20.20.450">
    <property type="entry name" value="EAL domain"/>
    <property type="match status" value="1"/>
</dbReference>
<dbReference type="InterPro" id="IPR013656">
    <property type="entry name" value="PAS_4"/>
</dbReference>
<dbReference type="PROSITE" id="PS50883">
    <property type="entry name" value="EAL"/>
    <property type="match status" value="1"/>
</dbReference>
<protein>
    <submittedName>
        <fullName evidence="6">Diguanylate cyclase/phosphodiesterase with PAS/PAC sensor(S)</fullName>
    </submittedName>
</protein>
<feature type="domain" description="PAS" evidence="2">
    <location>
        <begin position="135"/>
        <end position="175"/>
    </location>
</feature>
<evidence type="ECO:0000259" key="5">
    <source>
        <dbReference type="PROSITE" id="PS50887"/>
    </source>
</evidence>
<dbReference type="PROSITE" id="PS50112">
    <property type="entry name" value="PAS"/>
    <property type="match status" value="2"/>
</dbReference>
<proteinExistence type="predicted"/>
<evidence type="ECO:0000259" key="3">
    <source>
        <dbReference type="PROSITE" id="PS50113"/>
    </source>
</evidence>
<dbReference type="Proteomes" id="UP000037660">
    <property type="component" value="Unassembled WGS sequence"/>
</dbReference>
<name>A0A0K8P5V8_PISS1</name>
<dbReference type="SUPFAM" id="SSF141868">
    <property type="entry name" value="EAL domain-like"/>
    <property type="match status" value="1"/>
</dbReference>
<dbReference type="InterPro" id="IPR000700">
    <property type="entry name" value="PAS-assoc_C"/>
</dbReference>
<dbReference type="PROSITE" id="PS50887">
    <property type="entry name" value="GGDEF"/>
    <property type="match status" value="1"/>
</dbReference>
<dbReference type="InterPro" id="IPR043128">
    <property type="entry name" value="Rev_trsase/Diguanyl_cyclase"/>
</dbReference>
<dbReference type="InterPro" id="IPR000160">
    <property type="entry name" value="GGDEF_dom"/>
</dbReference>
<dbReference type="SUPFAM" id="SSF55785">
    <property type="entry name" value="PYP-like sensor domain (PAS domain)"/>
    <property type="match status" value="2"/>
</dbReference>
<dbReference type="CDD" id="cd01949">
    <property type="entry name" value="GGDEF"/>
    <property type="match status" value="1"/>
</dbReference>
<dbReference type="AlphaFoldDB" id="A0A0K8P5V8"/>
<reference evidence="6 7" key="2">
    <citation type="journal article" date="2016" name="Science">
        <title>A bacterium that degrades and assimilates poly(ethylene terephthalate).</title>
        <authorList>
            <person name="Yoshida S."/>
            <person name="Hiraga K."/>
            <person name="Takehana T."/>
            <person name="Taniguchi I."/>
            <person name="Yamaji H."/>
            <person name="Maeda Y."/>
            <person name="Toyohara K."/>
            <person name="Miyamoto K."/>
            <person name="Kimura Y."/>
            <person name="Oda K."/>
        </authorList>
    </citation>
    <scope>NUCLEOTIDE SEQUENCE [LARGE SCALE GENOMIC DNA]</scope>
    <source>
        <strain evidence="7">NBRC 110686 / TISTR 2288 / 201-F6</strain>
    </source>
</reference>
<dbReference type="SMART" id="SM00091">
    <property type="entry name" value="PAS"/>
    <property type="match status" value="2"/>
</dbReference>
<sequence length="703" mass="77046">MLAARAAEPATPSVALAAALIDGLCDAVWLVDPDYRVLAANAAAGRLIGLPASTLLGRHVLDLLVMPEDRCFWQEVDDGGEACLDSQTLLRRIDGSTLPVLRQVQPVGWGGRCAYLVMLRDLSEQRRVENELEERLAELRATLESTADGILVIDLDGHVRTFNQTFARLWRLPPELAARPDDDELFDWMRQQVAEPLAYMRRLAQLDAAGAQATADTFGLKDGTVVERVSLPQLRRGEPVGRVFSFRDITERIEASRRIDSLAHTDALTGVANRQVLMDRLQFALARARREHAPCAVLAIDLDHFKHVNDSFGHGIGDRVLVEVAQRLTGSLREVDQVARLGSDDFTLLLNQADAATAETAARRVLGAMQRPFEVDGLRFNVTCSIGIALPLPDTDTPDDLLRRAGIALEEVKASGRGHFRFHRAADDQDGERLRSRLQLDHAMRQALPRGEFRLHYQPQVDIADGRLLGAEALIRWTDAQLGEVSPARFIPVAEESGFIVAIGDWVLRQALAQAARWYGDGADLVVSVNVSPLQFQQPGFVEGVAQVLAQAGLPGERLELELTESLLVRDAEETLQRLQALAALGVRLAIDDFGTGYSSLGYLKRFPISRLKIDRSFIKGLPGDPSDAGIVQAIVQLGRALRLEVIAEGVETDAQRAFLHGLGAQQYQGFLCAPALEVEAFNARVGLPAGAAAQWPAVRRVR</sequence>
<feature type="domain" description="PAC" evidence="3">
    <location>
        <begin position="84"/>
        <end position="134"/>
    </location>
</feature>
<gene>
    <name evidence="6" type="ORF">ISF6_3530</name>
</gene>
<dbReference type="Pfam" id="PF00990">
    <property type="entry name" value="GGDEF"/>
    <property type="match status" value="1"/>
</dbReference>
<dbReference type="InterPro" id="IPR029787">
    <property type="entry name" value="Nucleotide_cyclase"/>
</dbReference>
<dbReference type="SUPFAM" id="SSF55073">
    <property type="entry name" value="Nucleotide cyclase"/>
    <property type="match status" value="1"/>
</dbReference>
<dbReference type="NCBIfam" id="TIGR00254">
    <property type="entry name" value="GGDEF"/>
    <property type="match status" value="1"/>
</dbReference>
<dbReference type="PANTHER" id="PTHR44757:SF2">
    <property type="entry name" value="BIOFILM ARCHITECTURE MAINTENANCE PROTEIN MBAA"/>
    <property type="match status" value="1"/>
</dbReference>
<organism evidence="6 7">
    <name type="scientific">Piscinibacter sakaiensis</name>
    <name type="common">Ideonella sakaiensis</name>
    <dbReference type="NCBI Taxonomy" id="1547922"/>
    <lineage>
        <taxon>Bacteria</taxon>
        <taxon>Pseudomonadati</taxon>
        <taxon>Pseudomonadota</taxon>
        <taxon>Betaproteobacteria</taxon>
        <taxon>Burkholderiales</taxon>
        <taxon>Sphaerotilaceae</taxon>
        <taxon>Piscinibacter</taxon>
    </lineage>
</organism>
<dbReference type="InterPro" id="IPR013767">
    <property type="entry name" value="PAS_fold"/>
</dbReference>
<dbReference type="Pfam" id="PF00989">
    <property type="entry name" value="PAS"/>
    <property type="match status" value="1"/>
</dbReference>
<dbReference type="InterPro" id="IPR035919">
    <property type="entry name" value="EAL_sf"/>
</dbReference>
<feature type="coiled-coil region" evidence="1">
    <location>
        <begin position="122"/>
        <end position="149"/>
    </location>
</feature>
<keyword evidence="1" id="KW-0175">Coiled coil</keyword>
<reference evidence="7" key="1">
    <citation type="submission" date="2015-07" db="EMBL/GenBank/DDBJ databases">
        <title>Discovery of a poly(ethylene terephthalate assimilation.</title>
        <authorList>
            <person name="Yoshida S."/>
            <person name="Hiraga K."/>
            <person name="Takehana T."/>
            <person name="Taniguchi I."/>
            <person name="Yamaji H."/>
            <person name="Maeda Y."/>
            <person name="Toyohara K."/>
            <person name="Miyamoto K."/>
            <person name="Kimura Y."/>
            <person name="Oda K."/>
        </authorList>
    </citation>
    <scope>NUCLEOTIDE SEQUENCE [LARGE SCALE GENOMIC DNA]</scope>
    <source>
        <strain evidence="7">NBRC 110686 / TISTR 2288 / 201-F6</strain>
    </source>
</reference>
<comment type="caution">
    <text evidence="6">The sequence shown here is derived from an EMBL/GenBank/DDBJ whole genome shotgun (WGS) entry which is preliminary data.</text>
</comment>
<dbReference type="FunFam" id="3.20.20.450:FF:000001">
    <property type="entry name" value="Cyclic di-GMP phosphodiesterase yahA"/>
    <property type="match status" value="1"/>
</dbReference>
<feature type="domain" description="GGDEF" evidence="5">
    <location>
        <begin position="293"/>
        <end position="425"/>
    </location>
</feature>
<dbReference type="STRING" id="1547922.ISF6_3530"/>
<evidence type="ECO:0000259" key="2">
    <source>
        <dbReference type="PROSITE" id="PS50112"/>
    </source>
</evidence>
<dbReference type="Pfam" id="PF00563">
    <property type="entry name" value="EAL"/>
    <property type="match status" value="1"/>
</dbReference>
<keyword evidence="7" id="KW-1185">Reference proteome</keyword>
<accession>A0A0K8P5V8</accession>
<evidence type="ECO:0000256" key="1">
    <source>
        <dbReference type="SAM" id="Coils"/>
    </source>
</evidence>
<evidence type="ECO:0000313" key="6">
    <source>
        <dbReference type="EMBL" id="GAP37585.1"/>
    </source>
</evidence>
<dbReference type="CDD" id="cd01948">
    <property type="entry name" value="EAL"/>
    <property type="match status" value="1"/>
</dbReference>
<dbReference type="Pfam" id="PF08448">
    <property type="entry name" value="PAS_4"/>
    <property type="match status" value="1"/>
</dbReference>
<dbReference type="InterPro" id="IPR000014">
    <property type="entry name" value="PAS"/>
</dbReference>
<dbReference type="Gene3D" id="3.30.70.270">
    <property type="match status" value="1"/>
</dbReference>
<dbReference type="GO" id="GO:0006355">
    <property type="term" value="P:regulation of DNA-templated transcription"/>
    <property type="evidence" value="ECO:0007669"/>
    <property type="project" value="InterPro"/>
</dbReference>
<dbReference type="SMART" id="SM00267">
    <property type="entry name" value="GGDEF"/>
    <property type="match status" value="1"/>
</dbReference>
<dbReference type="PANTHER" id="PTHR44757">
    <property type="entry name" value="DIGUANYLATE CYCLASE DGCP"/>
    <property type="match status" value="1"/>
</dbReference>
<feature type="domain" description="PAS" evidence="2">
    <location>
        <begin position="13"/>
        <end position="70"/>
    </location>
</feature>
<dbReference type="CDD" id="cd00130">
    <property type="entry name" value="PAS"/>
    <property type="match status" value="2"/>
</dbReference>
<feature type="domain" description="EAL" evidence="4">
    <location>
        <begin position="437"/>
        <end position="690"/>
    </location>
</feature>
<dbReference type="InterPro" id="IPR052155">
    <property type="entry name" value="Biofilm_reg_signaling"/>
</dbReference>
<evidence type="ECO:0000313" key="7">
    <source>
        <dbReference type="Proteomes" id="UP000037660"/>
    </source>
</evidence>
<dbReference type="NCBIfam" id="TIGR00229">
    <property type="entry name" value="sensory_box"/>
    <property type="match status" value="1"/>
</dbReference>